<dbReference type="EMBL" id="JAHRIN010056302">
    <property type="protein sequence ID" value="MEQ2211040.1"/>
    <property type="molecule type" value="Genomic_DNA"/>
</dbReference>
<proteinExistence type="predicted"/>
<keyword evidence="2" id="KW-1185">Reference proteome</keyword>
<protein>
    <submittedName>
        <fullName evidence="1">Uncharacterized protein</fullName>
    </submittedName>
</protein>
<reference evidence="1 2" key="1">
    <citation type="submission" date="2021-06" db="EMBL/GenBank/DDBJ databases">
        <authorList>
            <person name="Palmer J.M."/>
        </authorList>
    </citation>
    <scope>NUCLEOTIDE SEQUENCE [LARGE SCALE GENOMIC DNA]</scope>
    <source>
        <strain evidence="1 2">XC_2019</strain>
        <tissue evidence="1">Muscle</tissue>
    </source>
</reference>
<evidence type="ECO:0000313" key="1">
    <source>
        <dbReference type="EMBL" id="MEQ2211040.1"/>
    </source>
</evidence>
<sequence>MGPALASDNRKRRYRPIIPWHQLQAPEVLSLKLGKVSQLLNTSCVVEVPKTLQRKDLSSHQSLALILHLMKILKG</sequence>
<name>A0ABV0RSK6_9TELE</name>
<dbReference type="Proteomes" id="UP001434883">
    <property type="component" value="Unassembled WGS sequence"/>
</dbReference>
<accession>A0ABV0RSK6</accession>
<evidence type="ECO:0000313" key="2">
    <source>
        <dbReference type="Proteomes" id="UP001434883"/>
    </source>
</evidence>
<gene>
    <name evidence="1" type="ORF">XENOCAPTIV_024834</name>
</gene>
<feature type="non-terminal residue" evidence="1">
    <location>
        <position position="75"/>
    </location>
</feature>
<organism evidence="1 2">
    <name type="scientific">Xenoophorus captivus</name>
    <dbReference type="NCBI Taxonomy" id="1517983"/>
    <lineage>
        <taxon>Eukaryota</taxon>
        <taxon>Metazoa</taxon>
        <taxon>Chordata</taxon>
        <taxon>Craniata</taxon>
        <taxon>Vertebrata</taxon>
        <taxon>Euteleostomi</taxon>
        <taxon>Actinopterygii</taxon>
        <taxon>Neopterygii</taxon>
        <taxon>Teleostei</taxon>
        <taxon>Neoteleostei</taxon>
        <taxon>Acanthomorphata</taxon>
        <taxon>Ovalentaria</taxon>
        <taxon>Atherinomorphae</taxon>
        <taxon>Cyprinodontiformes</taxon>
        <taxon>Goodeidae</taxon>
        <taxon>Xenoophorus</taxon>
    </lineage>
</organism>
<comment type="caution">
    <text evidence="1">The sequence shown here is derived from an EMBL/GenBank/DDBJ whole genome shotgun (WGS) entry which is preliminary data.</text>
</comment>